<accession>A0A7C6A8G6</accession>
<gene>
    <name evidence="1" type="ORF">ENW73_00475</name>
</gene>
<evidence type="ECO:0000313" key="1">
    <source>
        <dbReference type="EMBL" id="HHS51329.1"/>
    </source>
</evidence>
<proteinExistence type="predicted"/>
<dbReference type="AlphaFoldDB" id="A0A7C6A8G6"/>
<reference evidence="1" key="1">
    <citation type="journal article" date="2020" name="mSystems">
        <title>Genome- and Community-Level Interaction Insights into Carbon Utilization and Element Cycling Functions of Hydrothermarchaeota in Hydrothermal Sediment.</title>
        <authorList>
            <person name="Zhou Z."/>
            <person name="Liu Y."/>
            <person name="Xu W."/>
            <person name="Pan J."/>
            <person name="Luo Z.H."/>
            <person name="Li M."/>
        </authorList>
    </citation>
    <scope>NUCLEOTIDE SEQUENCE [LARGE SCALE GENOMIC DNA]</scope>
    <source>
        <strain evidence="1">SpSt-876</strain>
    </source>
</reference>
<sequence>MRVKTKLREFTYKDAKGYHTIVSEGDCPEDNPEVQKALKSGILIKVETSFKFEDKPKKKEKE</sequence>
<organism evidence="1">
    <name type="scientific">candidate division WOR-3 bacterium</name>
    <dbReference type="NCBI Taxonomy" id="2052148"/>
    <lineage>
        <taxon>Bacteria</taxon>
        <taxon>Bacteria division WOR-3</taxon>
    </lineage>
</organism>
<protein>
    <submittedName>
        <fullName evidence="1">Uncharacterized protein</fullName>
    </submittedName>
</protein>
<name>A0A7C6A8G6_UNCW3</name>
<comment type="caution">
    <text evidence="1">The sequence shown here is derived from an EMBL/GenBank/DDBJ whole genome shotgun (WGS) entry which is preliminary data.</text>
</comment>
<dbReference type="EMBL" id="DTLI01000016">
    <property type="protein sequence ID" value="HHS51329.1"/>
    <property type="molecule type" value="Genomic_DNA"/>
</dbReference>